<proteinExistence type="predicted"/>
<gene>
    <name evidence="1" type="ORF">ZHAS_00005150</name>
</gene>
<dbReference type="EMBL" id="ATLV01013429">
    <property type="status" value="NOT_ANNOTATED_CDS"/>
    <property type="molecule type" value="Genomic_DNA"/>
</dbReference>
<dbReference type="Proteomes" id="UP000030765">
    <property type="component" value="Unassembled WGS sequence"/>
</dbReference>
<name>A0A084VJ33_ANOSI</name>
<evidence type="ECO:0000313" key="3">
    <source>
        <dbReference type="Proteomes" id="UP000030765"/>
    </source>
</evidence>
<protein>
    <submittedName>
        <fullName evidence="1 2">Uncharacterized protein</fullName>
    </submittedName>
</protein>
<keyword evidence="3" id="KW-1185">Reference proteome</keyword>
<evidence type="ECO:0000313" key="1">
    <source>
        <dbReference type="EMBL" id="KFB37977.1"/>
    </source>
</evidence>
<reference evidence="1 3" key="1">
    <citation type="journal article" date="2014" name="BMC Genomics">
        <title>Genome sequence of Anopheles sinensis provides insight into genetics basis of mosquito competence for malaria parasites.</title>
        <authorList>
            <person name="Zhou D."/>
            <person name="Zhang D."/>
            <person name="Ding G."/>
            <person name="Shi L."/>
            <person name="Hou Q."/>
            <person name="Ye Y."/>
            <person name="Xu Y."/>
            <person name="Zhou H."/>
            <person name="Xiong C."/>
            <person name="Li S."/>
            <person name="Yu J."/>
            <person name="Hong S."/>
            <person name="Yu X."/>
            <person name="Zou P."/>
            <person name="Chen C."/>
            <person name="Chang X."/>
            <person name="Wang W."/>
            <person name="Lv Y."/>
            <person name="Sun Y."/>
            <person name="Ma L."/>
            <person name="Shen B."/>
            <person name="Zhu C."/>
        </authorList>
    </citation>
    <scope>NUCLEOTIDE SEQUENCE [LARGE SCALE GENOMIC DNA]</scope>
</reference>
<dbReference type="EnsemblMetazoa" id="ASIC005150-RA">
    <property type="protein sequence ID" value="ASIC005150-PA"/>
    <property type="gene ID" value="ASIC005150"/>
</dbReference>
<organism evidence="1">
    <name type="scientific">Anopheles sinensis</name>
    <name type="common">Mosquito</name>
    <dbReference type="NCBI Taxonomy" id="74873"/>
    <lineage>
        <taxon>Eukaryota</taxon>
        <taxon>Metazoa</taxon>
        <taxon>Ecdysozoa</taxon>
        <taxon>Arthropoda</taxon>
        <taxon>Hexapoda</taxon>
        <taxon>Insecta</taxon>
        <taxon>Pterygota</taxon>
        <taxon>Neoptera</taxon>
        <taxon>Endopterygota</taxon>
        <taxon>Diptera</taxon>
        <taxon>Nematocera</taxon>
        <taxon>Culicoidea</taxon>
        <taxon>Culicidae</taxon>
        <taxon>Anophelinae</taxon>
        <taxon>Anopheles</taxon>
    </lineage>
</organism>
<accession>A0A084VJ33</accession>
<dbReference type="AlphaFoldDB" id="A0A084VJ33"/>
<dbReference type="EMBL" id="KE524855">
    <property type="protein sequence ID" value="KFB37977.1"/>
    <property type="molecule type" value="Genomic_DNA"/>
</dbReference>
<reference evidence="2" key="2">
    <citation type="submission" date="2020-05" db="UniProtKB">
        <authorList>
            <consortium name="EnsemblMetazoa"/>
        </authorList>
    </citation>
    <scope>IDENTIFICATION</scope>
</reference>
<evidence type="ECO:0000313" key="2">
    <source>
        <dbReference type="EnsemblMetazoa" id="ASIC005150-PA"/>
    </source>
</evidence>
<dbReference type="VEuPathDB" id="VectorBase:ASIC005150"/>
<sequence>MDGAYRCRATTRQNPLSRSCLTYLSNRAAPRHRHPPTSATVGTERRVCGACVCLCGWVKHRGNASRPDGKDDDDEHEPACTRALTETGAMTQCINSVYKRDARRWSCSCSRLRRSVGQSVGSWCVCASLISSPLRRYRPGYGCVGREPERPNSPNTIPMPPCPCIGRVA</sequence>